<sequence>MSHSSNYLNADYDNYSDTDYDSDWDLDPDDIHWRVDTVPGYETMEELYNHARHDAVTPEQYAVKETMHLRQTYSGTYNHKVTPEKYAAASVIPEAWSADKNPTPELNQLVEYPPAMSEANYLVNPQSPHICSSSIAAYMISFSSNSLTPEDARREVHRQGRRLFLYHRYYRRTNNYRVKKAHIQIENTAKLREMKLRYTGENRMNIRRGPRESRMFLKLFKEALYEIIREYEKDDGRVPIGDVEMWDSVSFRLRDKQIELGDSNYDSSRCSARQCKDFYTKSVTRNGVTSCEVWEEAQKGREVGVPSRIGAEYATLDSATYAVWKEFGFP</sequence>
<dbReference type="EMBL" id="CP063407">
    <property type="protein sequence ID" value="QSZ32419.1"/>
    <property type="molecule type" value="Genomic_DNA"/>
</dbReference>
<protein>
    <submittedName>
        <fullName evidence="1">Uncharacterized protein</fullName>
    </submittedName>
</protein>
<dbReference type="OrthoDB" id="10560372at2759"/>
<gene>
    <name evidence="1" type="ORF">DSL72_001993</name>
</gene>
<reference evidence="1" key="1">
    <citation type="submission" date="2020-10" db="EMBL/GenBank/DDBJ databases">
        <title>Genome Sequence of Monilinia vaccinii-corymbosi Sheds Light on Mummy Berry Disease Infection of Blueberry and Mating Type.</title>
        <authorList>
            <person name="Yow A.G."/>
            <person name="Zhang Y."/>
            <person name="Bansal K."/>
            <person name="Eacker S.M."/>
            <person name="Sullivan S."/>
            <person name="Liachko I."/>
            <person name="Cubeta M.A."/>
            <person name="Rollins J.A."/>
            <person name="Ashrafi H."/>
        </authorList>
    </citation>
    <scope>NUCLEOTIDE SEQUENCE</scope>
    <source>
        <strain evidence="1">RL-1</strain>
    </source>
</reference>
<organism evidence="1 2">
    <name type="scientific">Monilinia vaccinii-corymbosi</name>
    <dbReference type="NCBI Taxonomy" id="61207"/>
    <lineage>
        <taxon>Eukaryota</taxon>
        <taxon>Fungi</taxon>
        <taxon>Dikarya</taxon>
        <taxon>Ascomycota</taxon>
        <taxon>Pezizomycotina</taxon>
        <taxon>Leotiomycetes</taxon>
        <taxon>Helotiales</taxon>
        <taxon>Sclerotiniaceae</taxon>
        <taxon>Monilinia</taxon>
    </lineage>
</organism>
<keyword evidence="2" id="KW-1185">Reference proteome</keyword>
<dbReference type="Proteomes" id="UP000672032">
    <property type="component" value="Chromosome 3"/>
</dbReference>
<dbReference type="AlphaFoldDB" id="A0A8A3PBF2"/>
<accession>A0A8A3PBF2</accession>
<evidence type="ECO:0000313" key="2">
    <source>
        <dbReference type="Proteomes" id="UP000672032"/>
    </source>
</evidence>
<proteinExistence type="predicted"/>
<evidence type="ECO:0000313" key="1">
    <source>
        <dbReference type="EMBL" id="QSZ32419.1"/>
    </source>
</evidence>
<name>A0A8A3PBF2_9HELO</name>